<evidence type="ECO:0000256" key="1">
    <source>
        <dbReference type="SAM" id="Phobius"/>
    </source>
</evidence>
<feature type="transmembrane region" description="Helical" evidence="1">
    <location>
        <begin position="21"/>
        <end position="44"/>
    </location>
</feature>
<comment type="caution">
    <text evidence="2">The sequence shown here is derived from an EMBL/GenBank/DDBJ whole genome shotgun (WGS) entry which is preliminary data.</text>
</comment>
<gene>
    <name evidence="2" type="ORF">OS493_013154</name>
</gene>
<dbReference type="Proteomes" id="UP001163046">
    <property type="component" value="Unassembled WGS sequence"/>
</dbReference>
<accession>A0A9X0CL69</accession>
<protein>
    <submittedName>
        <fullName evidence="2">Uncharacterized protein</fullName>
    </submittedName>
</protein>
<reference evidence="2" key="1">
    <citation type="submission" date="2023-01" db="EMBL/GenBank/DDBJ databases">
        <title>Genome assembly of the deep-sea coral Lophelia pertusa.</title>
        <authorList>
            <person name="Herrera S."/>
            <person name="Cordes E."/>
        </authorList>
    </citation>
    <scope>NUCLEOTIDE SEQUENCE</scope>
    <source>
        <strain evidence="2">USNM1676648</strain>
        <tissue evidence="2">Polyp</tissue>
    </source>
</reference>
<keyword evidence="1" id="KW-0472">Membrane</keyword>
<keyword evidence="3" id="KW-1185">Reference proteome</keyword>
<evidence type="ECO:0000313" key="3">
    <source>
        <dbReference type="Proteomes" id="UP001163046"/>
    </source>
</evidence>
<dbReference type="OrthoDB" id="5969412at2759"/>
<sequence>MVAFSSPLLMVLFCTFEDEYAYYRMTFSHGTFGLIMSASLAFFIVHAKDLYQSCVVCLPFIALLFGELPALEVELIKRGALKLIFSVFILAVLRLASQLACLYQLKYSTPLLNATVRGFLGYGSQ</sequence>
<dbReference type="EMBL" id="MU827307">
    <property type="protein sequence ID" value="KAJ7362065.1"/>
    <property type="molecule type" value="Genomic_DNA"/>
</dbReference>
<dbReference type="AlphaFoldDB" id="A0A9X0CL69"/>
<keyword evidence="1" id="KW-0812">Transmembrane</keyword>
<feature type="transmembrane region" description="Helical" evidence="1">
    <location>
        <begin position="83"/>
        <end position="105"/>
    </location>
</feature>
<organism evidence="2 3">
    <name type="scientific">Desmophyllum pertusum</name>
    <dbReference type="NCBI Taxonomy" id="174260"/>
    <lineage>
        <taxon>Eukaryota</taxon>
        <taxon>Metazoa</taxon>
        <taxon>Cnidaria</taxon>
        <taxon>Anthozoa</taxon>
        <taxon>Hexacorallia</taxon>
        <taxon>Scleractinia</taxon>
        <taxon>Caryophylliina</taxon>
        <taxon>Caryophylliidae</taxon>
        <taxon>Desmophyllum</taxon>
    </lineage>
</organism>
<name>A0A9X0CL69_9CNID</name>
<feature type="transmembrane region" description="Helical" evidence="1">
    <location>
        <begin position="50"/>
        <end position="71"/>
    </location>
</feature>
<proteinExistence type="predicted"/>
<keyword evidence="1" id="KW-1133">Transmembrane helix</keyword>
<evidence type="ECO:0000313" key="2">
    <source>
        <dbReference type="EMBL" id="KAJ7362065.1"/>
    </source>
</evidence>